<dbReference type="AlphaFoldDB" id="A0A9P4K306"/>
<sequence length="146" mass="16105">MTNPIYAPFLTRLKPLLSGDVSLYHIAPTHGPLSTPFAAPVTECLSLYLPASYPSSTYNDNFTNFKRGGEETGKDIIGGITGGWSIEPHEHDSVGKDAKLFAAFIGWPSVQAHMAYRETEEFPSVAKYLRDGPKGVKVCHVEFRKF</sequence>
<organism evidence="1 2">
    <name type="scientific">Lojkania enalia</name>
    <dbReference type="NCBI Taxonomy" id="147567"/>
    <lineage>
        <taxon>Eukaryota</taxon>
        <taxon>Fungi</taxon>
        <taxon>Dikarya</taxon>
        <taxon>Ascomycota</taxon>
        <taxon>Pezizomycotina</taxon>
        <taxon>Dothideomycetes</taxon>
        <taxon>Pleosporomycetidae</taxon>
        <taxon>Pleosporales</taxon>
        <taxon>Pleosporales incertae sedis</taxon>
        <taxon>Lojkania</taxon>
    </lineage>
</organism>
<dbReference type="Proteomes" id="UP000800093">
    <property type="component" value="Unassembled WGS sequence"/>
</dbReference>
<evidence type="ECO:0000313" key="1">
    <source>
        <dbReference type="EMBL" id="KAF2260961.1"/>
    </source>
</evidence>
<proteinExistence type="predicted"/>
<comment type="caution">
    <text evidence="1">The sequence shown here is derived from an EMBL/GenBank/DDBJ whole genome shotgun (WGS) entry which is preliminary data.</text>
</comment>
<dbReference type="Gene3D" id="3.30.70.100">
    <property type="match status" value="1"/>
</dbReference>
<dbReference type="OrthoDB" id="3830579at2759"/>
<gene>
    <name evidence="1" type="ORF">CC78DRAFT_380220</name>
</gene>
<reference evidence="2" key="1">
    <citation type="journal article" date="2020" name="Stud. Mycol.">
        <title>101 Dothideomycetes genomes: A test case for predicting lifestyles and emergence of pathogens.</title>
        <authorList>
            <person name="Haridas S."/>
            <person name="Albert R."/>
            <person name="Binder M."/>
            <person name="Bloem J."/>
            <person name="LaButti K."/>
            <person name="Salamov A."/>
            <person name="Andreopoulos B."/>
            <person name="Baker S."/>
            <person name="Barry K."/>
            <person name="Bills G."/>
            <person name="Bluhm B."/>
            <person name="Cannon C."/>
            <person name="Castanera R."/>
            <person name="Culley D."/>
            <person name="Daum C."/>
            <person name="Ezra D."/>
            <person name="Gonzalez J."/>
            <person name="Henrissat B."/>
            <person name="Kuo A."/>
            <person name="Liang C."/>
            <person name="Lipzen A."/>
            <person name="Lutzoni F."/>
            <person name="Magnuson J."/>
            <person name="Mondo S."/>
            <person name="Nolan M."/>
            <person name="Ohm R."/>
            <person name="Pangilinan J."/>
            <person name="Park H.-J."/>
            <person name="Ramirez L."/>
            <person name="Alfaro M."/>
            <person name="Sun H."/>
            <person name="Tritt A."/>
            <person name="Yoshinaga Y."/>
            <person name="Zwiers L.-H."/>
            <person name="Turgeon B."/>
            <person name="Goodwin S."/>
            <person name="Spatafora J."/>
            <person name="Crous P."/>
            <person name="Grigoriev I."/>
        </authorList>
    </citation>
    <scope>NUCLEOTIDE SEQUENCE [LARGE SCALE GENOMIC DNA]</scope>
    <source>
        <strain evidence="2">CBS 304.66</strain>
    </source>
</reference>
<dbReference type="EMBL" id="ML986667">
    <property type="protein sequence ID" value="KAF2260961.1"/>
    <property type="molecule type" value="Genomic_DNA"/>
</dbReference>
<name>A0A9P4K306_9PLEO</name>
<protein>
    <submittedName>
        <fullName evidence="1">Uncharacterized protein</fullName>
    </submittedName>
</protein>
<accession>A0A9P4K306</accession>
<evidence type="ECO:0000313" key="2">
    <source>
        <dbReference type="Proteomes" id="UP000800093"/>
    </source>
</evidence>
<keyword evidence="2" id="KW-1185">Reference proteome</keyword>